<dbReference type="EMBL" id="QTJV01000014">
    <property type="protein sequence ID" value="RFM31368.1"/>
    <property type="molecule type" value="Genomic_DNA"/>
</dbReference>
<dbReference type="AlphaFoldDB" id="A0A3E1NUD7"/>
<dbReference type="Gene3D" id="3.55.50.30">
    <property type="match status" value="1"/>
</dbReference>
<keyword evidence="1" id="KW-0812">Transmembrane</keyword>
<dbReference type="Gene3D" id="2.60.120.1440">
    <property type="match status" value="1"/>
</dbReference>
<sequence>MERNRLDLLIQKYIDQTATPSEQEELNNWYRDFSGEADPFPMTDAQETAAGQEMLSYLSSRIRRKKRPPVAVFASLAAACLLGAFLYVNWSKTPENKNLVASIPAAASENRFIYLPDSSKVVLHPGSKMDYQRNGNKREVTLEGEAYFDIASHPEQPFIIHTGQVSTTVLGTSLNIKTWNTDSVSVSVLTGKVQVTDASQQKTILTPNQQVVYNQHTNNIQEVKITPATVIAWAKSDMQFQDMPYEQLAQRLDRRYDVNIVFKNPALQHCPITGRFSGTESLSEVLDVLSQTMGTTYTIKGRTVELDGTACFN</sequence>
<comment type="caution">
    <text evidence="4">The sequence shown here is derived from an EMBL/GenBank/DDBJ whole genome shotgun (WGS) entry which is preliminary data.</text>
</comment>
<reference evidence="4 5" key="1">
    <citation type="submission" date="2018-08" db="EMBL/GenBank/DDBJ databases">
        <title>Chitinophaga sp. K20C18050901, a novel bacterium isolated from forest soil.</title>
        <authorList>
            <person name="Wang C."/>
        </authorList>
    </citation>
    <scope>NUCLEOTIDE SEQUENCE [LARGE SCALE GENOMIC DNA]</scope>
    <source>
        <strain evidence="4 5">K20C18050901</strain>
    </source>
</reference>
<keyword evidence="1" id="KW-1133">Transmembrane helix</keyword>
<dbReference type="PANTHER" id="PTHR30273">
    <property type="entry name" value="PERIPLASMIC SIGNAL SENSOR AND SIGMA FACTOR ACTIVATOR FECR-RELATED"/>
    <property type="match status" value="1"/>
</dbReference>
<dbReference type="RefSeq" id="WP_116856866.1">
    <property type="nucleotide sequence ID" value="NZ_QTJV01000014.1"/>
</dbReference>
<protein>
    <submittedName>
        <fullName evidence="4">DUF4974 domain-containing protein</fullName>
    </submittedName>
</protein>
<dbReference type="GO" id="GO:0016989">
    <property type="term" value="F:sigma factor antagonist activity"/>
    <property type="evidence" value="ECO:0007669"/>
    <property type="project" value="TreeGrafter"/>
</dbReference>
<proteinExistence type="predicted"/>
<name>A0A3E1NUD7_9BACT</name>
<organism evidence="4 5">
    <name type="scientific">Chitinophaga silvisoli</name>
    <dbReference type="NCBI Taxonomy" id="2291814"/>
    <lineage>
        <taxon>Bacteria</taxon>
        <taxon>Pseudomonadati</taxon>
        <taxon>Bacteroidota</taxon>
        <taxon>Chitinophagia</taxon>
        <taxon>Chitinophagales</taxon>
        <taxon>Chitinophagaceae</taxon>
        <taxon>Chitinophaga</taxon>
    </lineage>
</organism>
<accession>A0A3E1NUD7</accession>
<dbReference type="Pfam" id="PF04773">
    <property type="entry name" value="FecR"/>
    <property type="match status" value="1"/>
</dbReference>
<dbReference type="InterPro" id="IPR006860">
    <property type="entry name" value="FecR"/>
</dbReference>
<evidence type="ECO:0000313" key="4">
    <source>
        <dbReference type="EMBL" id="RFM31368.1"/>
    </source>
</evidence>
<evidence type="ECO:0000256" key="1">
    <source>
        <dbReference type="SAM" id="Phobius"/>
    </source>
</evidence>
<dbReference type="PANTHER" id="PTHR30273:SF2">
    <property type="entry name" value="PROTEIN FECR"/>
    <property type="match status" value="1"/>
</dbReference>
<dbReference type="InterPro" id="IPR032508">
    <property type="entry name" value="FecR_C"/>
</dbReference>
<evidence type="ECO:0000259" key="3">
    <source>
        <dbReference type="Pfam" id="PF16344"/>
    </source>
</evidence>
<evidence type="ECO:0000259" key="2">
    <source>
        <dbReference type="Pfam" id="PF04773"/>
    </source>
</evidence>
<feature type="domain" description="Protein FecR C-terminal" evidence="3">
    <location>
        <begin position="238"/>
        <end position="304"/>
    </location>
</feature>
<dbReference type="Proteomes" id="UP000261174">
    <property type="component" value="Unassembled WGS sequence"/>
</dbReference>
<dbReference type="Pfam" id="PF16344">
    <property type="entry name" value="FecR_C"/>
    <property type="match status" value="1"/>
</dbReference>
<dbReference type="InterPro" id="IPR012373">
    <property type="entry name" value="Ferrdict_sens_TM"/>
</dbReference>
<feature type="domain" description="FecR protein" evidence="2">
    <location>
        <begin position="106"/>
        <end position="194"/>
    </location>
</feature>
<gene>
    <name evidence="4" type="ORF">DXN04_28720</name>
</gene>
<feature type="transmembrane region" description="Helical" evidence="1">
    <location>
        <begin position="70"/>
        <end position="90"/>
    </location>
</feature>
<evidence type="ECO:0000313" key="5">
    <source>
        <dbReference type="Proteomes" id="UP000261174"/>
    </source>
</evidence>
<keyword evidence="1" id="KW-0472">Membrane</keyword>
<dbReference type="PIRSF" id="PIRSF018266">
    <property type="entry name" value="FecR"/>
    <property type="match status" value="1"/>
</dbReference>
<keyword evidence="5" id="KW-1185">Reference proteome</keyword>
<dbReference type="OrthoDB" id="697544at2"/>